<organism evidence="8 9">
    <name type="scientific">Streptomyces coelicoflavus</name>
    <dbReference type="NCBI Taxonomy" id="285562"/>
    <lineage>
        <taxon>Bacteria</taxon>
        <taxon>Bacillati</taxon>
        <taxon>Actinomycetota</taxon>
        <taxon>Actinomycetes</taxon>
        <taxon>Kitasatosporales</taxon>
        <taxon>Streptomycetaceae</taxon>
        <taxon>Streptomyces</taxon>
    </lineage>
</organism>
<evidence type="ECO:0000256" key="3">
    <source>
        <dbReference type="ARBA" id="ARBA00022741"/>
    </source>
</evidence>
<comment type="caution">
    <text evidence="8">The sequence shown here is derived from an EMBL/GenBank/DDBJ whole genome shotgun (WGS) entry which is preliminary data.</text>
</comment>
<dbReference type="FunFam" id="3.90.640.10:FF:000003">
    <property type="entry name" value="Molecular chaperone DnaK"/>
    <property type="match status" value="1"/>
</dbReference>
<dbReference type="PRINTS" id="PR00301">
    <property type="entry name" value="HEATSHOCK70"/>
</dbReference>
<dbReference type="Pfam" id="PF00012">
    <property type="entry name" value="HSP70"/>
    <property type="match status" value="2"/>
</dbReference>
<dbReference type="SUPFAM" id="SSF100920">
    <property type="entry name" value="Heat shock protein 70kD (HSP70), peptide-binding domain"/>
    <property type="match status" value="1"/>
</dbReference>
<accession>A0A7K3PVP3</accession>
<dbReference type="PROSITE" id="PS00297">
    <property type="entry name" value="HSP70_1"/>
    <property type="match status" value="1"/>
</dbReference>
<dbReference type="InterPro" id="IPR029047">
    <property type="entry name" value="HSP70_peptide-bd_sf"/>
</dbReference>
<dbReference type="PANTHER" id="PTHR19375">
    <property type="entry name" value="HEAT SHOCK PROTEIN 70KDA"/>
    <property type="match status" value="1"/>
</dbReference>
<evidence type="ECO:0000256" key="1">
    <source>
        <dbReference type="ARBA" id="ARBA00007381"/>
    </source>
</evidence>
<comment type="similarity">
    <text evidence="1 7">Belongs to the heat shock protein 70 family.</text>
</comment>
<keyword evidence="6" id="KW-0143">Chaperone</keyword>
<dbReference type="EMBL" id="JAAGMA010000936">
    <property type="protein sequence ID" value="NEB14020.1"/>
    <property type="molecule type" value="Genomic_DNA"/>
</dbReference>
<evidence type="ECO:0000256" key="7">
    <source>
        <dbReference type="RuleBase" id="RU003322"/>
    </source>
</evidence>
<evidence type="ECO:0000256" key="5">
    <source>
        <dbReference type="ARBA" id="ARBA00023016"/>
    </source>
</evidence>
<dbReference type="PROSITE" id="PS01036">
    <property type="entry name" value="HSP70_3"/>
    <property type="match status" value="1"/>
</dbReference>
<dbReference type="Gene3D" id="3.90.640.10">
    <property type="entry name" value="Actin, Chain A, domain 4"/>
    <property type="match status" value="1"/>
</dbReference>
<keyword evidence="4 7" id="KW-0067">ATP-binding</keyword>
<evidence type="ECO:0000313" key="9">
    <source>
        <dbReference type="Proteomes" id="UP000470446"/>
    </source>
</evidence>
<dbReference type="FunFam" id="3.30.420.40:FF:000071">
    <property type="entry name" value="Molecular chaperone DnaK"/>
    <property type="match status" value="1"/>
</dbReference>
<dbReference type="GO" id="GO:0140662">
    <property type="term" value="F:ATP-dependent protein folding chaperone"/>
    <property type="evidence" value="ECO:0007669"/>
    <property type="project" value="InterPro"/>
</dbReference>
<dbReference type="Gene3D" id="3.30.420.40">
    <property type="match status" value="2"/>
</dbReference>
<keyword evidence="3 7" id="KW-0547">Nucleotide-binding</keyword>
<dbReference type="GO" id="GO:0005524">
    <property type="term" value="F:ATP binding"/>
    <property type="evidence" value="ECO:0007669"/>
    <property type="project" value="UniProtKB-KW"/>
</dbReference>
<keyword evidence="2" id="KW-0597">Phosphoprotein</keyword>
<dbReference type="CDD" id="cd24029">
    <property type="entry name" value="ASKHA_NBD_HSP70_DnaK_HscA_HscC"/>
    <property type="match status" value="1"/>
</dbReference>
<dbReference type="Gene3D" id="2.60.34.10">
    <property type="entry name" value="Substrate Binding Domain Of DNAk, Chain A, domain 1"/>
    <property type="match status" value="1"/>
</dbReference>
<dbReference type="AlphaFoldDB" id="A0A7K3PVP3"/>
<name>A0A7K3PVP3_9ACTN</name>
<dbReference type="PROSITE" id="PS00329">
    <property type="entry name" value="HSP70_2"/>
    <property type="match status" value="1"/>
</dbReference>
<evidence type="ECO:0000256" key="6">
    <source>
        <dbReference type="ARBA" id="ARBA00023186"/>
    </source>
</evidence>
<sequence length="536" mass="58588">MGIDLGTTYCAVAVADRAGTPSIVRNREGENITPSVVMFQGDTVVVGSQAKRSAATAPDHVVQFVKRYMGESNPIYHSESGTPYRPEEISALLLKRLKEDAELMLDEPVEQAVITVPAYFDDVRRRATQDAGRIAGLEVLRVINEPTAAALAYGLDRSAADGGGEDGDDGAAIGTVLVYDLGGGTFDVTVMRVENGDYTVIATDGDRNLGGFDWDGALMNHLNGAFMASGGPDLNEDNGLQAELRDKAEIAKRTLSHAPQAVVMFSVGDRHEQIRVTREKYEEITAELLDRTRIITEGVLEEARLGWDDIDRILLVGGSTRMPMVPKLIQRLSGREPERGIAQDEVVALGAALVALDASVRAEEAEERRKYVGSGASVESSPGDGLARLTKGRVKSIKDVTSQSLGIVTTDRNNYDHQFNTVIIPHNTPVPTRKSDIFLTLYNRQRWFRVQVTEGEDEDLAYVKTVGESTIEIPQYPKDAPFEVVYSYDVDGIIHVEVKDGTTGEWLGEFELERPGNLSQTELSEFSDRVARVSTL</sequence>
<reference evidence="8 9" key="1">
    <citation type="submission" date="2020-01" db="EMBL/GenBank/DDBJ databases">
        <title>Insect and environment-associated Actinomycetes.</title>
        <authorList>
            <person name="Currrie C."/>
            <person name="Chevrette M."/>
            <person name="Carlson C."/>
            <person name="Stubbendieck R."/>
            <person name="Wendt-Pienkowski E."/>
        </authorList>
    </citation>
    <scope>NUCLEOTIDE SEQUENCE [LARGE SCALE GENOMIC DNA]</scope>
    <source>
        <strain evidence="8 9">SID14163</strain>
    </source>
</reference>
<proteinExistence type="inferred from homology"/>
<evidence type="ECO:0000256" key="2">
    <source>
        <dbReference type="ARBA" id="ARBA00022553"/>
    </source>
</evidence>
<keyword evidence="5" id="KW-0346">Stress response</keyword>
<dbReference type="InterPro" id="IPR013126">
    <property type="entry name" value="Hsp_70_fam"/>
</dbReference>
<dbReference type="InterPro" id="IPR043129">
    <property type="entry name" value="ATPase_NBD"/>
</dbReference>
<gene>
    <name evidence="8" type="ORF">G3I32_35215</name>
</gene>
<dbReference type="Proteomes" id="UP000470446">
    <property type="component" value="Unassembled WGS sequence"/>
</dbReference>
<protein>
    <submittedName>
        <fullName evidence="8">Hsp70 family protein</fullName>
    </submittedName>
</protein>
<dbReference type="InterPro" id="IPR018181">
    <property type="entry name" value="Heat_shock_70_CS"/>
</dbReference>
<evidence type="ECO:0000313" key="8">
    <source>
        <dbReference type="EMBL" id="NEB14020.1"/>
    </source>
</evidence>
<dbReference type="SUPFAM" id="SSF53067">
    <property type="entry name" value="Actin-like ATPase domain"/>
    <property type="match status" value="2"/>
</dbReference>
<evidence type="ECO:0000256" key="4">
    <source>
        <dbReference type="ARBA" id="ARBA00022840"/>
    </source>
</evidence>